<evidence type="ECO:0000313" key="8">
    <source>
        <dbReference type="Proteomes" id="UP000315995"/>
    </source>
</evidence>
<sequence length="380" mass="41619">MTIDAVLDQIDEERLTQLLSDTVETYSPSYAEEAVVDLLCEALDEMGLAYEKQRVSEEDETPERHNILIALGPGPAELVLVGHVDTIPAWDEESTTPYIEEGKLYGLGSADMKSGCCAMIEAMAAVAQAGVELERGVVLALVVGEEEYGDGSECFLEAYQPRLTVIGEPTGLKPCTEHFGFAEFVLESKGNPAHAAFPELGANAIHAMLGWLSRLLEGMREVSKPKQIALNPREISGGGDLFIVADRCTAGVDIHLGPQLEHDEVIDLLDRARAEVLENHAKCQLSFEQTYYAPAYRLGVDDQRLRPLEEAFESVGMEWKPTAFRSHSDGNMFRQNGALPVICGPGKLEVAHTRHEHVELDELHRAARLYAAMIVAACCS</sequence>
<dbReference type="GO" id="GO:0016787">
    <property type="term" value="F:hydrolase activity"/>
    <property type="evidence" value="ECO:0007669"/>
    <property type="project" value="UniProtKB-KW"/>
</dbReference>
<evidence type="ECO:0000256" key="3">
    <source>
        <dbReference type="ARBA" id="ARBA00022723"/>
    </source>
</evidence>
<evidence type="ECO:0000256" key="5">
    <source>
        <dbReference type="ARBA" id="ARBA00022833"/>
    </source>
</evidence>
<evidence type="ECO:0000256" key="4">
    <source>
        <dbReference type="ARBA" id="ARBA00022801"/>
    </source>
</evidence>
<accession>A0A4Y6PS89</accession>
<dbReference type="InterPro" id="IPR011650">
    <property type="entry name" value="Peptidase_M20_dimer"/>
</dbReference>
<dbReference type="PANTHER" id="PTHR43808">
    <property type="entry name" value="ACETYLORNITHINE DEACETYLASE"/>
    <property type="match status" value="1"/>
</dbReference>
<name>A0A4Y6PS89_PERCE</name>
<dbReference type="Gene3D" id="3.40.630.10">
    <property type="entry name" value="Zn peptidases"/>
    <property type="match status" value="1"/>
</dbReference>
<dbReference type="Proteomes" id="UP000315995">
    <property type="component" value="Chromosome"/>
</dbReference>
<feature type="domain" description="Peptidase M20 dimerisation" evidence="6">
    <location>
        <begin position="176"/>
        <end position="278"/>
    </location>
</feature>
<dbReference type="Gene3D" id="3.30.70.360">
    <property type="match status" value="1"/>
</dbReference>
<evidence type="ECO:0000256" key="2">
    <source>
        <dbReference type="ARBA" id="ARBA00006247"/>
    </source>
</evidence>
<evidence type="ECO:0000259" key="6">
    <source>
        <dbReference type="Pfam" id="PF07687"/>
    </source>
</evidence>
<dbReference type="InterPro" id="IPR050072">
    <property type="entry name" value="Peptidase_M20A"/>
</dbReference>
<dbReference type="EMBL" id="CP041186">
    <property type="protein sequence ID" value="QDG51093.1"/>
    <property type="molecule type" value="Genomic_DNA"/>
</dbReference>
<dbReference type="RefSeq" id="WP_141197578.1">
    <property type="nucleotide sequence ID" value="NZ_CP041186.1"/>
</dbReference>
<protein>
    <submittedName>
        <fullName evidence="7">M20 family metallopeptidase</fullName>
    </submittedName>
</protein>
<comment type="similarity">
    <text evidence="2">Belongs to the peptidase M20A family.</text>
</comment>
<dbReference type="GO" id="GO:0046872">
    <property type="term" value="F:metal ion binding"/>
    <property type="evidence" value="ECO:0007669"/>
    <property type="project" value="UniProtKB-KW"/>
</dbReference>
<dbReference type="Pfam" id="PF07687">
    <property type="entry name" value="M20_dimer"/>
    <property type="match status" value="1"/>
</dbReference>
<reference evidence="7 8" key="1">
    <citation type="submission" date="2019-06" db="EMBL/GenBank/DDBJ databases">
        <title>Persicimonas caeni gen. nov., sp. nov., a predatory bacterium isolated from solar saltern.</title>
        <authorList>
            <person name="Wang S."/>
        </authorList>
    </citation>
    <scope>NUCLEOTIDE SEQUENCE [LARGE SCALE GENOMIC DNA]</scope>
    <source>
        <strain evidence="7 8">YN101</strain>
    </source>
</reference>
<organism evidence="7 8">
    <name type="scientific">Persicimonas caeni</name>
    <dbReference type="NCBI Taxonomy" id="2292766"/>
    <lineage>
        <taxon>Bacteria</taxon>
        <taxon>Deltaproteobacteria</taxon>
        <taxon>Bradymonadales</taxon>
        <taxon>Bradymonadaceae</taxon>
        <taxon>Persicimonas</taxon>
    </lineage>
</organism>
<keyword evidence="8" id="KW-1185">Reference proteome</keyword>
<gene>
    <name evidence="7" type="ORF">FIV42_10205</name>
</gene>
<keyword evidence="5" id="KW-0862">Zinc</keyword>
<dbReference type="AlphaFoldDB" id="A0A4Y6PS89"/>
<dbReference type="InterPro" id="IPR036264">
    <property type="entry name" value="Bact_exopeptidase_dim_dom"/>
</dbReference>
<keyword evidence="4" id="KW-0378">Hydrolase</keyword>
<dbReference type="Pfam" id="PF01546">
    <property type="entry name" value="Peptidase_M20"/>
    <property type="match status" value="1"/>
</dbReference>
<dbReference type="SUPFAM" id="SSF53187">
    <property type="entry name" value="Zn-dependent exopeptidases"/>
    <property type="match status" value="1"/>
</dbReference>
<proteinExistence type="inferred from homology"/>
<dbReference type="InterPro" id="IPR002933">
    <property type="entry name" value="Peptidase_M20"/>
</dbReference>
<dbReference type="OrthoDB" id="3665926at2"/>
<dbReference type="PANTHER" id="PTHR43808:SF8">
    <property type="entry name" value="PEPTIDASE M20 DIMERISATION DOMAIN-CONTAINING PROTEIN"/>
    <property type="match status" value="1"/>
</dbReference>
<dbReference type="SUPFAM" id="SSF55031">
    <property type="entry name" value="Bacterial exopeptidase dimerisation domain"/>
    <property type="match status" value="1"/>
</dbReference>
<evidence type="ECO:0000313" key="7">
    <source>
        <dbReference type="EMBL" id="QDG51093.1"/>
    </source>
</evidence>
<evidence type="ECO:0000256" key="1">
    <source>
        <dbReference type="ARBA" id="ARBA00001947"/>
    </source>
</evidence>
<comment type="cofactor">
    <cofactor evidence="1">
        <name>Zn(2+)</name>
        <dbReference type="ChEBI" id="CHEBI:29105"/>
    </cofactor>
</comment>
<keyword evidence="3" id="KW-0479">Metal-binding</keyword>
<accession>A0A5B8Y3S2</accession>